<sequence length="188" mass="20427">MKDINLLQGFKSEKKQDLSKIRRRLVTLLIVVVVVLAAGFGGLKFAAGYFDGKTEDLKAEAANYSAVSQVKASLNQKKAEIAGLEDTLKTASGTSYVDTDFFWTLSSVLNENTFFSTLAIDENGIVSINGKSATRDDITYFMYNLKKTGLFSDVSVNMVNTEKQEEAGGADTYDFTINATLKGGVDGE</sequence>
<keyword evidence="1" id="KW-0175">Coiled coil</keyword>
<evidence type="ECO:0000313" key="4">
    <source>
        <dbReference type="Proteomes" id="UP000192790"/>
    </source>
</evidence>
<dbReference type="InterPro" id="IPR007813">
    <property type="entry name" value="PilN"/>
</dbReference>
<feature type="coiled-coil region" evidence="1">
    <location>
        <begin position="67"/>
        <end position="94"/>
    </location>
</feature>
<dbReference type="InterPro" id="IPR052534">
    <property type="entry name" value="Extracell_DNA_Util/SecSys_Comp"/>
</dbReference>
<name>A0A1W1Z3N5_9FIRM</name>
<keyword evidence="2" id="KW-1133">Transmembrane helix</keyword>
<keyword evidence="2" id="KW-0812">Transmembrane</keyword>
<keyword evidence="2" id="KW-0472">Membrane</keyword>
<reference evidence="3 4" key="1">
    <citation type="submission" date="2017-04" db="EMBL/GenBank/DDBJ databases">
        <authorList>
            <person name="Afonso C.L."/>
            <person name="Miller P.J."/>
            <person name="Scott M.A."/>
            <person name="Spackman E."/>
            <person name="Goraichik I."/>
            <person name="Dimitrov K.M."/>
            <person name="Suarez D.L."/>
            <person name="Swayne D.E."/>
        </authorList>
    </citation>
    <scope>NUCLEOTIDE SEQUENCE [LARGE SCALE GENOMIC DNA]</scope>
    <source>
        <strain evidence="3 4">DSM 12816</strain>
    </source>
</reference>
<evidence type="ECO:0000256" key="1">
    <source>
        <dbReference type="SAM" id="Coils"/>
    </source>
</evidence>
<evidence type="ECO:0000313" key="3">
    <source>
        <dbReference type="EMBL" id="SMC42721.1"/>
    </source>
</evidence>
<evidence type="ECO:0000256" key="2">
    <source>
        <dbReference type="SAM" id="Phobius"/>
    </source>
</evidence>
<keyword evidence="4" id="KW-1185">Reference proteome</keyword>
<dbReference type="EMBL" id="FWXW01000001">
    <property type="protein sequence ID" value="SMC42721.1"/>
    <property type="molecule type" value="Genomic_DNA"/>
</dbReference>
<gene>
    <name evidence="3" type="ORF">SAMN02745168_0904</name>
</gene>
<dbReference type="Proteomes" id="UP000192790">
    <property type="component" value="Unassembled WGS sequence"/>
</dbReference>
<accession>A0A1W1Z3N5</accession>
<dbReference type="AlphaFoldDB" id="A0A1W1Z3N5"/>
<proteinExistence type="predicted"/>
<protein>
    <submittedName>
        <fullName evidence="3">Fimbrial assembly protein (PilN)</fullName>
    </submittedName>
</protein>
<dbReference type="PANTHER" id="PTHR40278:SF1">
    <property type="entry name" value="DNA UTILIZATION PROTEIN HOFN"/>
    <property type="match status" value="1"/>
</dbReference>
<feature type="transmembrane region" description="Helical" evidence="2">
    <location>
        <begin position="25"/>
        <end position="50"/>
    </location>
</feature>
<dbReference type="STRING" id="1122930.SAMN02745168_0904"/>
<dbReference type="PANTHER" id="PTHR40278">
    <property type="entry name" value="DNA UTILIZATION PROTEIN HOFN"/>
    <property type="match status" value="1"/>
</dbReference>
<dbReference type="RefSeq" id="WP_084233499.1">
    <property type="nucleotide sequence ID" value="NZ_FWXW01000001.1"/>
</dbReference>
<dbReference type="Pfam" id="PF05137">
    <property type="entry name" value="PilN"/>
    <property type="match status" value="1"/>
</dbReference>
<organism evidence="3 4">
    <name type="scientific">Papillibacter cinnamivorans DSM 12816</name>
    <dbReference type="NCBI Taxonomy" id="1122930"/>
    <lineage>
        <taxon>Bacteria</taxon>
        <taxon>Bacillati</taxon>
        <taxon>Bacillota</taxon>
        <taxon>Clostridia</taxon>
        <taxon>Eubacteriales</taxon>
        <taxon>Oscillospiraceae</taxon>
        <taxon>Papillibacter</taxon>
    </lineage>
</organism>